<dbReference type="EMBL" id="BMFK01000002">
    <property type="protein sequence ID" value="GGE74381.1"/>
    <property type="molecule type" value="Genomic_DNA"/>
</dbReference>
<accession>A0A917AV00</accession>
<evidence type="ECO:0000313" key="3">
    <source>
        <dbReference type="Proteomes" id="UP000605259"/>
    </source>
</evidence>
<dbReference type="PANTHER" id="PTHR35146:SF1">
    <property type="entry name" value="UPF0178 PROTEIN YAII"/>
    <property type="match status" value="1"/>
</dbReference>
<evidence type="ECO:0000313" key="2">
    <source>
        <dbReference type="EMBL" id="GGE74381.1"/>
    </source>
</evidence>
<evidence type="ECO:0000256" key="1">
    <source>
        <dbReference type="ARBA" id="ARBA00008522"/>
    </source>
</evidence>
<organism evidence="2 3">
    <name type="scientific">Priestia taiwanensis</name>
    <dbReference type="NCBI Taxonomy" id="1347902"/>
    <lineage>
        <taxon>Bacteria</taxon>
        <taxon>Bacillati</taxon>
        <taxon>Bacillota</taxon>
        <taxon>Bacilli</taxon>
        <taxon>Bacillales</taxon>
        <taxon>Bacillaceae</taxon>
        <taxon>Priestia</taxon>
    </lineage>
</organism>
<gene>
    <name evidence="2" type="primary">yqxD</name>
    <name evidence="2" type="ORF">GCM10007140_25270</name>
</gene>
<sequence>MKQEILDVAHLFDTPVLFVACYAHISNNKRGEWVYIEQGHDSVDFYIFQHVQAGDIVVTQDMGLASLLLKKEVHVLSPRGELLEDYQMESILFTRYVSAKERRTGHFSKGPKALSKTDRHRFFEMLQKLLSNLTGKKEFISNKKYDTEL</sequence>
<reference evidence="2" key="2">
    <citation type="submission" date="2020-09" db="EMBL/GenBank/DDBJ databases">
        <authorList>
            <person name="Sun Q."/>
            <person name="Zhou Y."/>
        </authorList>
    </citation>
    <scope>NUCLEOTIDE SEQUENCE</scope>
    <source>
        <strain evidence="2">CGMCC 1.12698</strain>
    </source>
</reference>
<name>A0A917AV00_9BACI</name>
<reference evidence="2" key="1">
    <citation type="journal article" date="2014" name="Int. J. Syst. Evol. Microbiol.">
        <title>Complete genome sequence of Corynebacterium casei LMG S-19264T (=DSM 44701T), isolated from a smear-ripened cheese.</title>
        <authorList>
            <consortium name="US DOE Joint Genome Institute (JGI-PGF)"/>
            <person name="Walter F."/>
            <person name="Albersmeier A."/>
            <person name="Kalinowski J."/>
            <person name="Ruckert C."/>
        </authorList>
    </citation>
    <scope>NUCLEOTIDE SEQUENCE</scope>
    <source>
        <strain evidence="2">CGMCC 1.12698</strain>
    </source>
</reference>
<dbReference type="AlphaFoldDB" id="A0A917AV00"/>
<dbReference type="PANTHER" id="PTHR35146">
    <property type="entry name" value="UPF0178 PROTEIN YAII"/>
    <property type="match status" value="1"/>
</dbReference>
<protein>
    <submittedName>
        <fullName evidence="2">UPF0178 protein YqxD</fullName>
    </submittedName>
</protein>
<proteinExistence type="inferred from homology"/>
<dbReference type="InterPro" id="IPR003791">
    <property type="entry name" value="UPF0178"/>
</dbReference>
<comment type="similarity">
    <text evidence="1">Belongs to the UPF0178 family.</text>
</comment>
<keyword evidence="3" id="KW-1185">Reference proteome</keyword>
<dbReference type="Pfam" id="PF02639">
    <property type="entry name" value="DUF188"/>
    <property type="match status" value="1"/>
</dbReference>
<comment type="caution">
    <text evidence="2">The sequence shown here is derived from an EMBL/GenBank/DDBJ whole genome shotgun (WGS) entry which is preliminary data.</text>
</comment>
<dbReference type="Proteomes" id="UP000605259">
    <property type="component" value="Unassembled WGS sequence"/>
</dbReference>